<dbReference type="EMBL" id="CP063989">
    <property type="protein sequence ID" value="QPL05606.1"/>
    <property type="molecule type" value="Genomic_DNA"/>
</dbReference>
<gene>
    <name evidence="1" type="ORF">ID810_01000</name>
</gene>
<sequence>MAQDASQRWNRTEGVLIAPGTTPDEVAACLSGHDVVARMEWYPATSHLVGLVLLTDAEGRVAVTPPSRGGVVPGTGVSELAEQVARELGADVTIGPASFNALPDDVALPEVPSGASESTRTVVVSPLSAYTVPLQATLLERSLTVVSVPGIDRRIVMSTGEGPGLGAFGWDEESLPALVLTAGDGDMTVRAVMTDDIEDDAVYSWAMTSHYVWGSVAEPGPALCRLVEELLTDSTDATAIAEAVPGADVEAATAALRTEGAAGMAAMIGALGLPEWVDEVLTGRLAPAEVPGAVVHEPRGLSNAVGRSVGLMLRDPQIPGSALWQSYIYTVTERPWLVRGLVALEAALGGTLIGKGVQRRQRTGHVSAGLAAVGAMLVVDAVVELSMASWARHKELRRRADEEMALVAEELGA</sequence>
<name>A0A7T0LLF2_9ACTO</name>
<dbReference type="Proteomes" id="UP000594637">
    <property type="component" value="Chromosome"/>
</dbReference>
<evidence type="ECO:0000313" key="1">
    <source>
        <dbReference type="EMBL" id="QPL05606.1"/>
    </source>
</evidence>
<evidence type="ECO:0000313" key="2">
    <source>
        <dbReference type="Proteomes" id="UP000594637"/>
    </source>
</evidence>
<organism evidence="1 2">
    <name type="scientific">Actinomyces respiraculi</name>
    <dbReference type="NCBI Taxonomy" id="2744574"/>
    <lineage>
        <taxon>Bacteria</taxon>
        <taxon>Bacillati</taxon>
        <taxon>Actinomycetota</taxon>
        <taxon>Actinomycetes</taxon>
        <taxon>Actinomycetales</taxon>
        <taxon>Actinomycetaceae</taxon>
        <taxon>Actinomyces</taxon>
    </lineage>
</organism>
<dbReference type="RefSeq" id="WP_166857079.1">
    <property type="nucleotide sequence ID" value="NZ_CP063989.1"/>
</dbReference>
<proteinExistence type="predicted"/>
<keyword evidence="2" id="KW-1185">Reference proteome</keyword>
<accession>A0A7T0LLF2</accession>
<reference evidence="1 2" key="1">
    <citation type="submission" date="2020-11" db="EMBL/GenBank/DDBJ databases">
        <title>Actinomyces sp. ZJ750.</title>
        <authorList>
            <person name="Zhou J."/>
        </authorList>
    </citation>
    <scope>NUCLEOTIDE SEQUENCE [LARGE SCALE GENOMIC DNA]</scope>
    <source>
        <strain evidence="1 2">ZJ750</strain>
    </source>
</reference>
<dbReference type="KEGG" id="arep:ID810_01000"/>
<protein>
    <submittedName>
        <fullName evidence="1">Uncharacterized protein</fullName>
    </submittedName>
</protein>
<dbReference type="AlphaFoldDB" id="A0A7T0LLF2"/>